<dbReference type="EMBL" id="DVOH01000013">
    <property type="protein sequence ID" value="HIU99751.1"/>
    <property type="molecule type" value="Genomic_DNA"/>
</dbReference>
<dbReference type="Proteomes" id="UP000886891">
    <property type="component" value="Unassembled WGS sequence"/>
</dbReference>
<sequence length="614" mass="69297">MKKFVAALLLLVLMLAVSLGSCKDKTGEFPNYFNNFASTDPYRKAEVSLTLPEGVQVASYDAESDVFITAYHIYDPDADEEEEDPEPLYTVYGLCSDTEVYLAPRYAGILDIFGDYAIVVRFMIQGAELESKVGLVKFRGEDSGWEWGFSYDYAPLITQMQFLDDRYFVMLGDGETEVTDPGYATVYDYRSGRRPLKVAHIPEVANGTAFYCFDQSYLVTAQKNTVTFYDFNRIEKGSFVRTDRYSPFNADDGLSSSGVSTSVYYLGNHWFILSGTYSSNSEFAGYDIAKPDEDDPDTVTYLKIRSVRYNILSGQTYTTDRVVLVANPYTDNYIRTMTDALNSSYTNEGFKEADGIARPLYAQPVVPTSSVAKGEYSIVYYYYYYYIEDEIVWDVSFAMYNRDANAKLIESLAMPLVYVDGKGYMSADPEFAIPARNASYYDMQDNEVVVRALESKVGYDPVAIHSGMMIAYEYNLNNYTQMAGAFNLETDSIAVPFEYYELTIFVGDYATGSKLDMVEDPEDPDKTLPLRTFYRIGKNGAATELQNVYSLRNGVYTTLIKDKGYGLYANDGTQLIPERCEVLSVVETFLQDGVFMKTHVITVENGRGVIYRLS</sequence>
<evidence type="ECO:0000313" key="2">
    <source>
        <dbReference type="EMBL" id="HIU99751.1"/>
    </source>
</evidence>
<evidence type="ECO:0000256" key="1">
    <source>
        <dbReference type="SAM" id="SignalP"/>
    </source>
</evidence>
<comment type="caution">
    <text evidence="2">The sequence shown here is derived from an EMBL/GenBank/DDBJ whole genome shotgun (WGS) entry which is preliminary data.</text>
</comment>
<protein>
    <recommendedName>
        <fullName evidence="4">Lipoprotein</fullName>
    </recommendedName>
</protein>
<reference evidence="2" key="1">
    <citation type="submission" date="2020-10" db="EMBL/GenBank/DDBJ databases">
        <authorList>
            <person name="Gilroy R."/>
        </authorList>
    </citation>
    <scope>NUCLEOTIDE SEQUENCE</scope>
    <source>
        <strain evidence="2">23406</strain>
    </source>
</reference>
<feature type="signal peptide" evidence="1">
    <location>
        <begin position="1"/>
        <end position="22"/>
    </location>
</feature>
<feature type="chain" id="PRO_5038890613" description="Lipoprotein" evidence="1">
    <location>
        <begin position="23"/>
        <end position="614"/>
    </location>
</feature>
<dbReference type="PROSITE" id="PS51257">
    <property type="entry name" value="PROKAR_LIPOPROTEIN"/>
    <property type="match status" value="1"/>
</dbReference>
<accession>A0A9D1NBV1</accession>
<name>A0A9D1NBV1_9FIRM</name>
<proteinExistence type="predicted"/>
<evidence type="ECO:0000313" key="3">
    <source>
        <dbReference type="Proteomes" id="UP000886891"/>
    </source>
</evidence>
<organism evidence="2 3">
    <name type="scientific">Candidatus Stercoripulliclostridium merdipullorum</name>
    <dbReference type="NCBI Taxonomy" id="2840952"/>
    <lineage>
        <taxon>Bacteria</taxon>
        <taxon>Bacillati</taxon>
        <taxon>Bacillota</taxon>
        <taxon>Clostridia</taxon>
        <taxon>Eubacteriales</taxon>
        <taxon>Candidatus Stercoripulliclostridium</taxon>
    </lineage>
</organism>
<gene>
    <name evidence="2" type="ORF">IAB14_01395</name>
</gene>
<dbReference type="AlphaFoldDB" id="A0A9D1NBV1"/>
<reference evidence="2" key="2">
    <citation type="journal article" date="2021" name="PeerJ">
        <title>Extensive microbial diversity within the chicken gut microbiome revealed by metagenomics and culture.</title>
        <authorList>
            <person name="Gilroy R."/>
            <person name="Ravi A."/>
            <person name="Getino M."/>
            <person name="Pursley I."/>
            <person name="Horton D.L."/>
            <person name="Alikhan N.F."/>
            <person name="Baker D."/>
            <person name="Gharbi K."/>
            <person name="Hall N."/>
            <person name="Watson M."/>
            <person name="Adriaenssens E.M."/>
            <person name="Foster-Nyarko E."/>
            <person name="Jarju S."/>
            <person name="Secka A."/>
            <person name="Antonio M."/>
            <person name="Oren A."/>
            <person name="Chaudhuri R.R."/>
            <person name="La Ragione R."/>
            <person name="Hildebrand F."/>
            <person name="Pallen M.J."/>
        </authorList>
    </citation>
    <scope>NUCLEOTIDE SEQUENCE</scope>
    <source>
        <strain evidence="2">23406</strain>
    </source>
</reference>
<evidence type="ECO:0008006" key="4">
    <source>
        <dbReference type="Google" id="ProtNLM"/>
    </source>
</evidence>
<keyword evidence="1" id="KW-0732">Signal</keyword>